<name>A0A9W9GS86_9EURO</name>
<dbReference type="RefSeq" id="XP_056519529.1">
    <property type="nucleotide sequence ID" value="XM_056665933.1"/>
</dbReference>
<feature type="compositionally biased region" description="Basic and acidic residues" evidence="1">
    <location>
        <begin position="250"/>
        <end position="265"/>
    </location>
</feature>
<dbReference type="OrthoDB" id="3360421at2759"/>
<evidence type="ECO:0000313" key="2">
    <source>
        <dbReference type="EMBL" id="KAJ5129150.1"/>
    </source>
</evidence>
<feature type="compositionally biased region" description="Basic and acidic residues" evidence="1">
    <location>
        <begin position="83"/>
        <end position="106"/>
    </location>
</feature>
<feature type="compositionally biased region" description="Acidic residues" evidence="1">
    <location>
        <begin position="239"/>
        <end position="248"/>
    </location>
</feature>
<sequence>MQFATIRYTVAQNKPFSRPIHYVSIPLLSAMPPKDNYTDPELRSEIKEEIHNSDKGGKPGQWSARKAQMMASEYKKRGGGYKTSKEEGQTESQKHLENWTKEEWQTKEGSGTARQEDDSRKRYLPKKAWEELGEGEKEETDKKKLDESKEGKQFVGNTESAKQARRRASSEVKDGGEESRDRDAEKDEEGDKNKEGEDEAGDMEEDNNKVNEKENGVGKDTRKDDKEDKENEKNKYNAQEEEEEEQQQEDLGKEKEERENEHEKNPGTTKRAAGAKRNAKQDKGPNKKQKDSERMKSLRKRD</sequence>
<evidence type="ECO:0000313" key="3">
    <source>
        <dbReference type="Proteomes" id="UP001149079"/>
    </source>
</evidence>
<feature type="compositionally biased region" description="Basic and acidic residues" evidence="1">
    <location>
        <begin position="279"/>
        <end position="296"/>
    </location>
</feature>
<organism evidence="2 3">
    <name type="scientific">Penicillium bovifimosum</name>
    <dbReference type="NCBI Taxonomy" id="126998"/>
    <lineage>
        <taxon>Eukaryota</taxon>
        <taxon>Fungi</taxon>
        <taxon>Dikarya</taxon>
        <taxon>Ascomycota</taxon>
        <taxon>Pezizomycotina</taxon>
        <taxon>Eurotiomycetes</taxon>
        <taxon>Eurotiomycetidae</taxon>
        <taxon>Eurotiales</taxon>
        <taxon>Aspergillaceae</taxon>
        <taxon>Penicillium</taxon>
    </lineage>
</organism>
<gene>
    <name evidence="2" type="ORF">N7515_005189</name>
</gene>
<comment type="caution">
    <text evidence="2">The sequence shown here is derived from an EMBL/GenBank/DDBJ whole genome shotgun (WGS) entry which is preliminary data.</text>
</comment>
<feature type="compositionally biased region" description="Basic and acidic residues" evidence="1">
    <location>
        <begin position="36"/>
        <end position="57"/>
    </location>
</feature>
<proteinExistence type="predicted"/>
<feature type="compositionally biased region" description="Acidic residues" evidence="1">
    <location>
        <begin position="196"/>
        <end position="205"/>
    </location>
</feature>
<keyword evidence="3" id="KW-1185">Reference proteome</keyword>
<feature type="compositionally biased region" description="Basic and acidic residues" evidence="1">
    <location>
        <begin position="206"/>
        <end position="235"/>
    </location>
</feature>
<reference evidence="2" key="1">
    <citation type="submission" date="2022-11" db="EMBL/GenBank/DDBJ databases">
        <authorList>
            <person name="Petersen C."/>
        </authorList>
    </citation>
    <scope>NUCLEOTIDE SEQUENCE</scope>
    <source>
        <strain evidence="2">IBT 22155</strain>
    </source>
</reference>
<feature type="region of interest" description="Disordered" evidence="1">
    <location>
        <begin position="29"/>
        <end position="302"/>
    </location>
</feature>
<dbReference type="EMBL" id="JAPQKL010000005">
    <property type="protein sequence ID" value="KAJ5129150.1"/>
    <property type="molecule type" value="Genomic_DNA"/>
</dbReference>
<dbReference type="GeneID" id="81405103"/>
<reference evidence="2" key="2">
    <citation type="journal article" date="2023" name="IMA Fungus">
        <title>Comparative genomic study of the Penicillium genus elucidates a diverse pangenome and 15 lateral gene transfer events.</title>
        <authorList>
            <person name="Petersen C."/>
            <person name="Sorensen T."/>
            <person name="Nielsen M.R."/>
            <person name="Sondergaard T.E."/>
            <person name="Sorensen J.L."/>
            <person name="Fitzpatrick D.A."/>
            <person name="Frisvad J.C."/>
            <person name="Nielsen K.L."/>
        </authorList>
    </citation>
    <scope>NUCLEOTIDE SEQUENCE</scope>
    <source>
        <strain evidence="2">IBT 22155</strain>
    </source>
</reference>
<dbReference type="AlphaFoldDB" id="A0A9W9GS86"/>
<feature type="compositionally biased region" description="Basic and acidic residues" evidence="1">
    <location>
        <begin position="168"/>
        <end position="195"/>
    </location>
</feature>
<accession>A0A9W9GS86</accession>
<feature type="compositionally biased region" description="Basic and acidic residues" evidence="1">
    <location>
        <begin position="139"/>
        <end position="152"/>
    </location>
</feature>
<evidence type="ECO:0008006" key="4">
    <source>
        <dbReference type="Google" id="ProtNLM"/>
    </source>
</evidence>
<protein>
    <recommendedName>
        <fullName evidence="4">DUF5872 domain-containing protein</fullName>
    </recommendedName>
</protein>
<dbReference type="Proteomes" id="UP001149079">
    <property type="component" value="Unassembled WGS sequence"/>
</dbReference>
<evidence type="ECO:0000256" key="1">
    <source>
        <dbReference type="SAM" id="MobiDB-lite"/>
    </source>
</evidence>